<dbReference type="SUPFAM" id="SSF53474">
    <property type="entry name" value="alpha/beta-Hydrolases"/>
    <property type="match status" value="1"/>
</dbReference>
<reference evidence="3 4" key="1">
    <citation type="submission" date="2020-01" db="EMBL/GenBank/DDBJ databases">
        <title>Draft genome sequence of Aspergillus udagawae IFM 46972.</title>
        <authorList>
            <person name="Takahashi H."/>
            <person name="Yaguchi T."/>
        </authorList>
    </citation>
    <scope>NUCLEOTIDE SEQUENCE [LARGE SCALE GENOMIC DNA]</scope>
    <source>
        <strain evidence="3 4">IFM 46972</strain>
    </source>
</reference>
<organism evidence="3 4">
    <name type="scientific">Aspergillus udagawae</name>
    <dbReference type="NCBI Taxonomy" id="91492"/>
    <lineage>
        <taxon>Eukaryota</taxon>
        <taxon>Fungi</taxon>
        <taxon>Dikarya</taxon>
        <taxon>Ascomycota</taxon>
        <taxon>Pezizomycotina</taxon>
        <taxon>Eurotiomycetes</taxon>
        <taxon>Eurotiomycetidae</taxon>
        <taxon>Eurotiales</taxon>
        <taxon>Aspergillaceae</taxon>
        <taxon>Aspergillus</taxon>
        <taxon>Aspergillus subgen. Fumigati</taxon>
    </lineage>
</organism>
<evidence type="ECO:0000256" key="2">
    <source>
        <dbReference type="ARBA" id="ARBA00022801"/>
    </source>
</evidence>
<dbReference type="AlphaFoldDB" id="A0A8H3SAJ6"/>
<name>A0A8H3SAJ6_9EURO</name>
<evidence type="ECO:0008006" key="5">
    <source>
        <dbReference type="Google" id="ProtNLM"/>
    </source>
</evidence>
<dbReference type="Proteomes" id="UP000465221">
    <property type="component" value="Unassembled WGS sequence"/>
</dbReference>
<keyword evidence="2" id="KW-0378">Hydrolase</keyword>
<comment type="similarity">
    <text evidence="1">Belongs to the peptidase S33 family.</text>
</comment>
<dbReference type="Gene3D" id="3.40.50.1820">
    <property type="entry name" value="alpha/beta hydrolase"/>
    <property type="match status" value="2"/>
</dbReference>
<dbReference type="InterPro" id="IPR029058">
    <property type="entry name" value="AB_hydrolase_fold"/>
</dbReference>
<protein>
    <recommendedName>
        <fullName evidence="5">Epoxide hydrolase</fullName>
    </recommendedName>
</protein>
<evidence type="ECO:0000313" key="4">
    <source>
        <dbReference type="Proteomes" id="UP000465221"/>
    </source>
</evidence>
<dbReference type="GO" id="GO:0097176">
    <property type="term" value="P:epoxide metabolic process"/>
    <property type="evidence" value="ECO:0007669"/>
    <property type="project" value="TreeGrafter"/>
</dbReference>
<dbReference type="PANTHER" id="PTHR21661:SF35">
    <property type="entry name" value="EPOXIDE HYDROLASE"/>
    <property type="match status" value="1"/>
</dbReference>
<proteinExistence type="inferred from homology"/>
<evidence type="ECO:0000313" key="3">
    <source>
        <dbReference type="EMBL" id="GFF54901.1"/>
    </source>
</evidence>
<gene>
    <name evidence="3" type="ORF">IFM46972_10136</name>
</gene>
<accession>A0A8H3SAJ6</accession>
<dbReference type="PANTHER" id="PTHR21661">
    <property type="entry name" value="EPOXIDE HYDROLASE 1-RELATED"/>
    <property type="match status" value="1"/>
</dbReference>
<comment type="caution">
    <text evidence="3">The sequence shown here is derived from an EMBL/GenBank/DDBJ whole genome shotgun (WGS) entry which is preliminary data.</text>
</comment>
<evidence type="ECO:0000256" key="1">
    <source>
        <dbReference type="ARBA" id="ARBA00010088"/>
    </source>
</evidence>
<dbReference type="GO" id="GO:0004301">
    <property type="term" value="F:epoxide hydrolase activity"/>
    <property type="evidence" value="ECO:0007669"/>
    <property type="project" value="TreeGrafter"/>
</dbReference>
<dbReference type="EMBL" id="BLKC01000118">
    <property type="protein sequence ID" value="GFF54901.1"/>
    <property type="molecule type" value="Genomic_DNA"/>
</dbReference>
<sequence length="323" mass="36326">MEHCVVWPSSSCSQYSAVGPKTVTARSGLTVLQSRPSIPRPKCSTGSWRPAKTRGLEISAEEMPDHDRHFMDAAGVTAYVHKRRLEVGYHLGRRMKAYASLLLSYENDSHHLVPNRSTGKLEKLHQKLKLSEFPDELEDAQWKHGVPLEGEVEGAILLLFVHGWPGSFFEGSKLLPPLQEGNGKPAFHVVMPSLANYGFSGEVTKTPVDLTLQGDWGSYVARLIGYKYPQHYKASHFNMKLAQEPLWTAANPNPEYTDFEKAALKRAAEWKENGRGYFNIQSFKPATLAFSLRDSPTGLLAWIYKKLVDWSDNCPWTPEEVIT</sequence>